<dbReference type="Pfam" id="PF01370">
    <property type="entry name" value="Epimerase"/>
    <property type="match status" value="1"/>
</dbReference>
<dbReference type="InterPro" id="IPR001509">
    <property type="entry name" value="Epimerase_deHydtase"/>
</dbReference>
<protein>
    <submittedName>
        <fullName evidence="2">NAD(P)-dependent oxidoreductase</fullName>
    </submittedName>
</protein>
<accession>A0AAD3X2B1</accession>
<organism evidence="2 3">
    <name type="scientific">Microbacterium maritypicum</name>
    <name type="common">Microbacterium liquefaciens</name>
    <dbReference type="NCBI Taxonomy" id="33918"/>
    <lineage>
        <taxon>Bacteria</taxon>
        <taxon>Bacillati</taxon>
        <taxon>Actinomycetota</taxon>
        <taxon>Actinomycetes</taxon>
        <taxon>Micrococcales</taxon>
        <taxon>Microbacteriaceae</taxon>
        <taxon>Microbacterium</taxon>
    </lineage>
</organism>
<evidence type="ECO:0000313" key="2">
    <source>
        <dbReference type="EMBL" id="KAB1883314.1"/>
    </source>
</evidence>
<dbReference type="RefSeq" id="WP_082531491.1">
    <property type="nucleotide sequence ID" value="NZ_BAAAIN010000001.1"/>
</dbReference>
<dbReference type="Gene3D" id="3.40.50.720">
    <property type="entry name" value="NAD(P)-binding Rossmann-like Domain"/>
    <property type="match status" value="1"/>
</dbReference>
<dbReference type="EMBL" id="WAAQ01000002">
    <property type="protein sequence ID" value="KAB1883314.1"/>
    <property type="molecule type" value="Genomic_DNA"/>
</dbReference>
<feature type="domain" description="NAD-dependent epimerase/dehydratase" evidence="1">
    <location>
        <begin position="15"/>
        <end position="151"/>
    </location>
</feature>
<name>A0AAD3X2B1_MICMQ</name>
<evidence type="ECO:0000313" key="3">
    <source>
        <dbReference type="Proteomes" id="UP000436027"/>
    </source>
</evidence>
<sequence>MSGTGSLPSTAEVALIGSSGFIGSHTKAALAEQGVTVRTLSRREIGPAGRPVDIRDARELRLALTGATAVVHSASYIGSDSSLCRSINIDGTRNVVREWQENAHGPLVYVSTAAVYGDHRFHDLVEGAREPAPRTVRSQSRREAELIVLDAGGTVVRPHLVLGHGDRWVADGIRDLLTRFGSLGDAGSARHTAIEVTLLGRVLAELAVSPRRWPAEVFHAGNAEPITVSALIDLLGVPAPGPRSDAAIMTDIATHPAYRFLAADRHLNVDKLAQVYTGSLTSPFSLAPSSAAWYLSRS</sequence>
<dbReference type="SUPFAM" id="SSF51735">
    <property type="entry name" value="NAD(P)-binding Rossmann-fold domains"/>
    <property type="match status" value="1"/>
</dbReference>
<reference evidence="2 3" key="1">
    <citation type="submission" date="2019-09" db="EMBL/GenBank/DDBJ databases">
        <title>Whole genome sequencing of Microbacterium maritypicum.</title>
        <authorList>
            <person name="Lenchi N."/>
        </authorList>
    </citation>
    <scope>NUCLEOTIDE SEQUENCE [LARGE SCALE GENOMIC DNA]</scope>
    <source>
        <strain evidence="2 3">DSM 12512</strain>
    </source>
</reference>
<dbReference type="PANTHER" id="PTHR43245">
    <property type="entry name" value="BIFUNCTIONAL POLYMYXIN RESISTANCE PROTEIN ARNA"/>
    <property type="match status" value="1"/>
</dbReference>
<gene>
    <name evidence="2" type="ORF">F6W70_11820</name>
</gene>
<dbReference type="InterPro" id="IPR036291">
    <property type="entry name" value="NAD(P)-bd_dom_sf"/>
</dbReference>
<evidence type="ECO:0000259" key="1">
    <source>
        <dbReference type="Pfam" id="PF01370"/>
    </source>
</evidence>
<dbReference type="InterPro" id="IPR050177">
    <property type="entry name" value="Lipid_A_modif_metabolic_enz"/>
</dbReference>
<dbReference type="AlphaFoldDB" id="A0AAD3X2B1"/>
<proteinExistence type="predicted"/>
<dbReference type="Proteomes" id="UP000436027">
    <property type="component" value="Unassembled WGS sequence"/>
</dbReference>
<comment type="caution">
    <text evidence="2">The sequence shown here is derived from an EMBL/GenBank/DDBJ whole genome shotgun (WGS) entry which is preliminary data.</text>
</comment>